<evidence type="ECO:0000256" key="4">
    <source>
        <dbReference type="ARBA" id="ARBA00022825"/>
    </source>
</evidence>
<dbReference type="EMBL" id="JAPFFF010000013">
    <property type="protein sequence ID" value="KAK8872230.1"/>
    <property type="molecule type" value="Genomic_DNA"/>
</dbReference>
<comment type="caution">
    <text evidence="9">The sequence shown here is derived from an EMBL/GenBank/DDBJ whole genome shotgun (WGS) entry which is preliminary data.</text>
</comment>
<feature type="active site" description="Charge relay system" evidence="5">
    <location>
        <position position="569"/>
    </location>
</feature>
<evidence type="ECO:0000313" key="10">
    <source>
        <dbReference type="Proteomes" id="UP001470230"/>
    </source>
</evidence>
<evidence type="ECO:0000256" key="6">
    <source>
        <dbReference type="SAM" id="MobiDB-lite"/>
    </source>
</evidence>
<dbReference type="PANTHER" id="PTHR43399:SF4">
    <property type="entry name" value="CELL WALL-ASSOCIATED PROTEASE"/>
    <property type="match status" value="1"/>
</dbReference>
<feature type="domain" description="Peptidase S8/S53" evidence="8">
    <location>
        <begin position="213"/>
        <end position="626"/>
    </location>
</feature>
<dbReference type="PRINTS" id="PR00723">
    <property type="entry name" value="SUBTILISIN"/>
</dbReference>
<keyword evidence="4 5" id="KW-0720">Serine protease</keyword>
<reference evidence="9 10" key="1">
    <citation type="submission" date="2024-04" db="EMBL/GenBank/DDBJ databases">
        <title>Tritrichomonas musculus Genome.</title>
        <authorList>
            <person name="Alves-Ferreira E."/>
            <person name="Grigg M."/>
            <person name="Lorenzi H."/>
            <person name="Galac M."/>
        </authorList>
    </citation>
    <scope>NUCLEOTIDE SEQUENCE [LARGE SCALE GENOMIC DNA]</scope>
    <source>
        <strain evidence="9 10">EAF2021</strain>
    </source>
</reference>
<evidence type="ECO:0000256" key="1">
    <source>
        <dbReference type="ARBA" id="ARBA00011073"/>
    </source>
</evidence>
<feature type="compositionally biased region" description="Acidic residues" evidence="6">
    <location>
        <begin position="916"/>
        <end position="930"/>
    </location>
</feature>
<dbReference type="InterPro" id="IPR036852">
    <property type="entry name" value="Peptidase_S8/S53_dom_sf"/>
</dbReference>
<dbReference type="InterPro" id="IPR015500">
    <property type="entry name" value="Peptidase_S8_subtilisin-rel"/>
</dbReference>
<keyword evidence="3 5" id="KW-0378">Hydrolase</keyword>
<dbReference type="Gene3D" id="2.60.120.380">
    <property type="match status" value="1"/>
</dbReference>
<dbReference type="InterPro" id="IPR051048">
    <property type="entry name" value="Peptidase_S8/S53_subtilisin"/>
</dbReference>
<evidence type="ECO:0000259" key="8">
    <source>
        <dbReference type="Pfam" id="PF00082"/>
    </source>
</evidence>
<protein>
    <recommendedName>
        <fullName evidence="8">Peptidase S8/S53 domain-containing protein</fullName>
    </recommendedName>
</protein>
<dbReference type="Proteomes" id="UP001470230">
    <property type="component" value="Unassembled WGS sequence"/>
</dbReference>
<feature type="active site" description="Charge relay system" evidence="5">
    <location>
        <position position="222"/>
    </location>
</feature>
<evidence type="ECO:0000256" key="3">
    <source>
        <dbReference type="ARBA" id="ARBA00022801"/>
    </source>
</evidence>
<dbReference type="CDD" id="cd04842">
    <property type="entry name" value="Peptidases_S8_Kp43_protease"/>
    <property type="match status" value="1"/>
</dbReference>
<evidence type="ECO:0000313" key="9">
    <source>
        <dbReference type="EMBL" id="KAK8872230.1"/>
    </source>
</evidence>
<sequence length="997" mass="112110">MSQLKKGVQLIKPEKYLNNNNIYSTSNSNSFKNKKEEDSQKEWYYVHLLTQNISSVFNLIKVERKKEIIKNTFSLFLSTKQLEQISNIALVKKINPEDKYHEENKSFKETSHFVITAVPHFQLPSTEYYKIEKRYNIDSYQIRIDEKDLTKKKKIIDELSLIPEIKSIIAHEKPTIQNSFATGFTQKNNFNFSVQGQNILTIDRYLNNNGLNGEEQIVTVMDTPLDYYHSMFRDDNTQFELNKFMPNHRKIVYYGFDGSLDDLKLRMSDSEHGTHVCGTVAGKNDCPNDKFGLNHYNGQAPEAKILYAGHFNQVDSDFLAELMKKHGSTISSNSWGSTGFDINMHYYYGELAYKNPEAVFIFAACNDYDKLGGNFSVGDPSGSKNVLCVGAISDFYVYKPRRFMMKSLNNPDYSVIFEDASSRNDDLFFAGNASSENFGVIDMSKGNQCKEIYKYKITLLYGEYSNWVTNCLMFSGSHMLYLNDEQKVKEIIKMGGPVYFQRIFDIDENKTIERATYSSTGPTNNGLLKPDVMAPGTSIGSAKSKLNSDHSHGCLENLSDDYVMMDGTSMATPNIAGGMALVHQYFSSGRWIEKVDLNGATSRALMINSCTHPFKSKIPDITFGHGVVDLSTILPIEKDFGVRITHQKANQKNTVSNNGHVTATLKVNKALSKNKLQITLSYLDPLLDIESLIPITRDLDMIIVSPSKKVYIGDHLDSKDTQHASTNEKVIIDESDVEEGEYIIHIYGGAFVDGESDTRQEFSVVATGPIENGYLEFDDSNKCPCDKCDPKRPGFCLCDGNQNIGQTCQVKIETIKKINKGSFTVGPLEIKRVRFASKKKVLSLKSQSVKPGRGATIWVSEKCHMSLGEYEINGETGVQSKLEKITNISFNSKEICVAIFNINDRATTYDIEVFQDENDTEDGDDDDDDNTKDKKEKEDKTVRIVLLLVIGVVVAALITLAILITICCIQGGLCGCCIRNNYDRSLLNSDLAASITE</sequence>
<keyword evidence="10" id="KW-1185">Reference proteome</keyword>
<keyword evidence="7" id="KW-1133">Transmembrane helix</keyword>
<dbReference type="SUPFAM" id="SSF52743">
    <property type="entry name" value="Subtilisin-like"/>
    <property type="match status" value="1"/>
</dbReference>
<keyword evidence="7" id="KW-0812">Transmembrane</keyword>
<dbReference type="Gene3D" id="3.40.50.200">
    <property type="entry name" value="Peptidase S8/S53 domain"/>
    <property type="match status" value="1"/>
</dbReference>
<proteinExistence type="inferred from homology"/>
<organism evidence="9 10">
    <name type="scientific">Tritrichomonas musculus</name>
    <dbReference type="NCBI Taxonomy" id="1915356"/>
    <lineage>
        <taxon>Eukaryota</taxon>
        <taxon>Metamonada</taxon>
        <taxon>Parabasalia</taxon>
        <taxon>Tritrichomonadida</taxon>
        <taxon>Tritrichomonadidae</taxon>
        <taxon>Tritrichomonas</taxon>
    </lineage>
</organism>
<feature type="active site" description="Charge relay system" evidence="5">
    <location>
        <position position="272"/>
    </location>
</feature>
<evidence type="ECO:0000256" key="7">
    <source>
        <dbReference type="SAM" id="Phobius"/>
    </source>
</evidence>
<comment type="similarity">
    <text evidence="1 5">Belongs to the peptidase S8 family.</text>
</comment>
<keyword evidence="2 5" id="KW-0645">Protease</keyword>
<dbReference type="Pfam" id="PF00082">
    <property type="entry name" value="Peptidase_S8"/>
    <property type="match status" value="1"/>
</dbReference>
<dbReference type="PROSITE" id="PS00137">
    <property type="entry name" value="SUBTILASE_HIS"/>
    <property type="match status" value="1"/>
</dbReference>
<keyword evidence="7" id="KW-0472">Membrane</keyword>
<dbReference type="InterPro" id="IPR022398">
    <property type="entry name" value="Peptidase_S8_His-AS"/>
</dbReference>
<feature type="transmembrane region" description="Helical" evidence="7">
    <location>
        <begin position="944"/>
        <end position="966"/>
    </location>
</feature>
<accession>A0ABR2J4J3</accession>
<evidence type="ECO:0000256" key="5">
    <source>
        <dbReference type="PROSITE-ProRule" id="PRU01240"/>
    </source>
</evidence>
<dbReference type="InterPro" id="IPR000209">
    <property type="entry name" value="Peptidase_S8/S53_dom"/>
</dbReference>
<name>A0ABR2J4J3_9EUKA</name>
<gene>
    <name evidence="9" type="ORF">M9Y10_007996</name>
</gene>
<dbReference type="InterPro" id="IPR023828">
    <property type="entry name" value="Peptidase_S8_Ser-AS"/>
</dbReference>
<evidence type="ECO:0000256" key="2">
    <source>
        <dbReference type="ARBA" id="ARBA00022670"/>
    </source>
</evidence>
<dbReference type="PANTHER" id="PTHR43399">
    <property type="entry name" value="SUBTILISIN-RELATED"/>
    <property type="match status" value="1"/>
</dbReference>
<feature type="region of interest" description="Disordered" evidence="6">
    <location>
        <begin position="916"/>
        <end position="935"/>
    </location>
</feature>
<dbReference type="PROSITE" id="PS51892">
    <property type="entry name" value="SUBTILASE"/>
    <property type="match status" value="1"/>
</dbReference>
<dbReference type="PROSITE" id="PS00138">
    <property type="entry name" value="SUBTILASE_SER"/>
    <property type="match status" value="1"/>
</dbReference>
<dbReference type="InterPro" id="IPR034058">
    <property type="entry name" value="TagA/B/C/D_pept_dom"/>
</dbReference>